<evidence type="ECO:0000256" key="1">
    <source>
        <dbReference type="SAM" id="Coils"/>
    </source>
</evidence>
<reference evidence="4" key="1">
    <citation type="submission" date="2020-11" db="EMBL/GenBank/DDBJ databases">
        <title>Chlorella ohadii genome sequencing and assembly.</title>
        <authorList>
            <person name="Murik O."/>
            <person name="Treves H."/>
            <person name="Kedem I."/>
            <person name="Shotland Y."/>
            <person name="Kaplan A."/>
        </authorList>
    </citation>
    <scope>NUCLEOTIDE SEQUENCE</scope>
    <source>
        <strain evidence="4">1</strain>
    </source>
</reference>
<keyword evidence="3" id="KW-0472">Membrane</keyword>
<proteinExistence type="predicted"/>
<keyword evidence="1" id="KW-0175">Coiled coil</keyword>
<evidence type="ECO:0000313" key="5">
    <source>
        <dbReference type="Proteomes" id="UP001205105"/>
    </source>
</evidence>
<dbReference type="Proteomes" id="UP001205105">
    <property type="component" value="Unassembled WGS sequence"/>
</dbReference>
<keyword evidence="3" id="KW-1133">Transmembrane helix</keyword>
<gene>
    <name evidence="4" type="ORF">COHA_009967</name>
</gene>
<feature type="coiled-coil region" evidence="1">
    <location>
        <begin position="87"/>
        <end position="114"/>
    </location>
</feature>
<organism evidence="4 5">
    <name type="scientific">Chlorella ohadii</name>
    <dbReference type="NCBI Taxonomy" id="2649997"/>
    <lineage>
        <taxon>Eukaryota</taxon>
        <taxon>Viridiplantae</taxon>
        <taxon>Chlorophyta</taxon>
        <taxon>core chlorophytes</taxon>
        <taxon>Trebouxiophyceae</taxon>
        <taxon>Chlorellales</taxon>
        <taxon>Chlorellaceae</taxon>
        <taxon>Chlorella clade</taxon>
        <taxon>Chlorella</taxon>
    </lineage>
</organism>
<dbReference type="AlphaFoldDB" id="A0AAD5H1Q8"/>
<evidence type="ECO:0000256" key="2">
    <source>
        <dbReference type="SAM" id="MobiDB-lite"/>
    </source>
</evidence>
<keyword evidence="3" id="KW-0812">Transmembrane</keyword>
<comment type="caution">
    <text evidence="4">The sequence shown here is derived from an EMBL/GenBank/DDBJ whole genome shotgun (WGS) entry which is preliminary data.</text>
</comment>
<evidence type="ECO:0000256" key="3">
    <source>
        <dbReference type="SAM" id="Phobius"/>
    </source>
</evidence>
<feature type="transmembrane region" description="Helical" evidence="3">
    <location>
        <begin position="62"/>
        <end position="86"/>
    </location>
</feature>
<feature type="compositionally biased region" description="Basic and acidic residues" evidence="2">
    <location>
        <begin position="131"/>
        <end position="144"/>
    </location>
</feature>
<protein>
    <submittedName>
        <fullName evidence="4">Uncharacterized protein</fullName>
    </submittedName>
</protein>
<dbReference type="EMBL" id="JADXDR010000202">
    <property type="protein sequence ID" value="KAI7836137.1"/>
    <property type="molecule type" value="Genomic_DNA"/>
</dbReference>
<keyword evidence="5" id="KW-1185">Reference proteome</keyword>
<sequence length="155" mass="15958">MLGWRTAEAVTPAPAAEPAASAPAPALHVAPIWQQQQEDVDGANRFGGYRLYDSKDGESLPVGAIVGMCVAALAAQSIFLATIIVLRRKKKQRKAEAEARAAEAAAAAAAAAEAGMLPGGEGSLDLMEPGKSGKDLEDSCHGGREPAQLDQKALV</sequence>
<evidence type="ECO:0000313" key="4">
    <source>
        <dbReference type="EMBL" id="KAI7836137.1"/>
    </source>
</evidence>
<accession>A0AAD5H1Q8</accession>
<feature type="region of interest" description="Disordered" evidence="2">
    <location>
        <begin position="119"/>
        <end position="155"/>
    </location>
</feature>
<name>A0AAD5H1Q8_9CHLO</name>